<dbReference type="CDD" id="cd13567">
    <property type="entry name" value="PBP2_TtGluBP"/>
    <property type="match status" value="1"/>
</dbReference>
<comment type="caution">
    <text evidence="2">The sequence shown here is derived from an EMBL/GenBank/DDBJ whole genome shotgun (WGS) entry which is preliminary data.</text>
</comment>
<accession>A0A0A2XPY4</accession>
<dbReference type="EMBL" id="JPXY01000006">
    <property type="protein sequence ID" value="KGQ34451.1"/>
    <property type="molecule type" value="Genomic_DNA"/>
</dbReference>
<evidence type="ECO:0000313" key="3">
    <source>
        <dbReference type="Proteomes" id="UP000030418"/>
    </source>
</evidence>
<dbReference type="PANTHER" id="PTHR42941">
    <property type="entry name" value="SLL1037 PROTEIN"/>
    <property type="match status" value="1"/>
</dbReference>
<keyword evidence="3" id="KW-1185">Reference proteome</keyword>
<keyword evidence="1" id="KW-0732">Signal</keyword>
<protein>
    <submittedName>
        <fullName evidence="2">C4-dicarboxylate ABC transporter substrate-binding protein</fullName>
    </submittedName>
</protein>
<name>A0A0A2XPY4_9PAST</name>
<gene>
    <name evidence="2" type="ORF">P375_01010</name>
</gene>
<dbReference type="PANTHER" id="PTHR42941:SF1">
    <property type="entry name" value="SLL1037 PROTEIN"/>
    <property type="match status" value="1"/>
</dbReference>
<dbReference type="PROSITE" id="PS51257">
    <property type="entry name" value="PROKAR_LIPOPROTEIN"/>
    <property type="match status" value="1"/>
</dbReference>
<dbReference type="NCBIfam" id="TIGR02122">
    <property type="entry name" value="TRAP_TAXI"/>
    <property type="match status" value="1"/>
</dbReference>
<dbReference type="SUPFAM" id="SSF53850">
    <property type="entry name" value="Periplasmic binding protein-like II"/>
    <property type="match status" value="1"/>
</dbReference>
<dbReference type="RefSeq" id="WP_039133292.1">
    <property type="nucleotide sequence ID" value="NZ_JPXY01000006.1"/>
</dbReference>
<feature type="signal peptide" evidence="1">
    <location>
        <begin position="1"/>
        <end position="20"/>
    </location>
</feature>
<proteinExistence type="predicted"/>
<dbReference type="Proteomes" id="UP000030418">
    <property type="component" value="Unassembled WGS sequence"/>
</dbReference>
<organism evidence="2 3">
    <name type="scientific">Gallibacterium genomosp. 2</name>
    <dbReference type="NCBI Taxonomy" id="155517"/>
    <lineage>
        <taxon>Bacteria</taxon>
        <taxon>Pseudomonadati</taxon>
        <taxon>Pseudomonadota</taxon>
        <taxon>Gammaproteobacteria</taxon>
        <taxon>Pasteurellales</taxon>
        <taxon>Pasteurellaceae</taxon>
        <taxon>Gallibacterium</taxon>
    </lineage>
</organism>
<reference evidence="2 3" key="1">
    <citation type="submission" date="2014-08" db="EMBL/GenBank/DDBJ databases">
        <title>Chaperone-usher fimbriae in a diverse selection of Gallibacterium genomes.</title>
        <authorList>
            <person name="Kudirkiene E."/>
            <person name="Bager R.J."/>
            <person name="Johnson T.J."/>
            <person name="Bojesen A.M."/>
        </authorList>
    </citation>
    <scope>NUCLEOTIDE SEQUENCE [LARGE SCALE GENOMIC DNA]</scope>
    <source>
        <strain evidence="2 3">CCM5976</strain>
    </source>
</reference>
<evidence type="ECO:0000256" key="1">
    <source>
        <dbReference type="SAM" id="SignalP"/>
    </source>
</evidence>
<evidence type="ECO:0000313" key="2">
    <source>
        <dbReference type="EMBL" id="KGQ34451.1"/>
    </source>
</evidence>
<feature type="chain" id="PRO_5002007992" evidence="1">
    <location>
        <begin position="21"/>
        <end position="344"/>
    </location>
</feature>
<sequence>MTNFKKLLLYSLLVSSVALVGCNDEKEKSTASANTAEPAKTAETASATNAPKLASKFVTIATGGASGPYNIIGTTLAEVYSNELKANSKTQTTGASVENINLLNSKKVEMAFVMRDALSDAVNGLGSFENKKVTTVNELAALYPNFVQIITSKKTGIKTIADLKGHRVATGAQNSGVEVNARKLLAGFGITYNDITVDYLGYAEAVDALKAGRIDAAFLTSGLPNSSLMELQQGFDLQLVSIPKEGAEKIMQQYPYFTSMAIPAGTYNNAEDVPTIAIRNALIVRSDLSDDDVYLLTKTFFENMDKLKSSHQAVKDINLEEAQKGSIAPLHPGAKRYYDEVSKK</sequence>
<dbReference type="AlphaFoldDB" id="A0A0A2XPY4"/>
<dbReference type="Gene3D" id="3.40.190.10">
    <property type="entry name" value="Periplasmic binding protein-like II"/>
    <property type="match status" value="2"/>
</dbReference>
<dbReference type="Pfam" id="PF16868">
    <property type="entry name" value="NMT1_3"/>
    <property type="match status" value="1"/>
</dbReference>
<dbReference type="InterPro" id="IPR011852">
    <property type="entry name" value="TRAP_TAXI"/>
</dbReference>